<organism evidence="2 3">
    <name type="scientific">Camelina sativa</name>
    <name type="common">False flax</name>
    <name type="synonym">Myagrum sativum</name>
    <dbReference type="NCBI Taxonomy" id="90675"/>
    <lineage>
        <taxon>Eukaryota</taxon>
        <taxon>Viridiplantae</taxon>
        <taxon>Streptophyta</taxon>
        <taxon>Embryophyta</taxon>
        <taxon>Tracheophyta</taxon>
        <taxon>Spermatophyta</taxon>
        <taxon>Magnoliopsida</taxon>
        <taxon>eudicotyledons</taxon>
        <taxon>Gunneridae</taxon>
        <taxon>Pentapetalae</taxon>
        <taxon>rosids</taxon>
        <taxon>malvids</taxon>
        <taxon>Brassicales</taxon>
        <taxon>Brassicaceae</taxon>
        <taxon>Camelineae</taxon>
        <taxon>Camelina</taxon>
    </lineage>
</organism>
<evidence type="ECO:0000259" key="1">
    <source>
        <dbReference type="Pfam" id="PF01936"/>
    </source>
</evidence>
<dbReference type="PANTHER" id="PTHR14379:SF7">
    <property type="entry name" value="ENDONUCLEASE OR GLYCOSYL HYDROLASE-RELATED"/>
    <property type="match status" value="1"/>
</dbReference>
<reference evidence="2" key="1">
    <citation type="journal article" date="2014" name="Nat. Commun.">
        <title>The emerging biofuel crop Camelina sativa retains a highly undifferentiated hexaploid genome structure.</title>
        <authorList>
            <person name="Kagale S."/>
            <person name="Koh C."/>
            <person name="Nixon J."/>
            <person name="Bollina V."/>
            <person name="Clarke W.E."/>
            <person name="Tuteja R."/>
            <person name="Spillane C."/>
            <person name="Robinson S.J."/>
            <person name="Links M.G."/>
            <person name="Clarke C."/>
            <person name="Higgins E.E."/>
            <person name="Huebert T."/>
            <person name="Sharpe A.G."/>
            <person name="Parkin I.A."/>
        </authorList>
    </citation>
    <scope>NUCLEOTIDE SEQUENCE [LARGE SCALE GENOMIC DNA]</scope>
    <source>
        <strain evidence="2">cv. DH55</strain>
    </source>
</reference>
<feature type="domain" description="NYN" evidence="1">
    <location>
        <begin position="34"/>
        <end position="136"/>
    </location>
</feature>
<dbReference type="InterPro" id="IPR021139">
    <property type="entry name" value="NYN"/>
</dbReference>
<protein>
    <submittedName>
        <fullName evidence="3">Uncharacterized protein LOC104727774</fullName>
    </submittedName>
</protein>
<dbReference type="Proteomes" id="UP000694864">
    <property type="component" value="Chromosome 11"/>
</dbReference>
<dbReference type="CDD" id="cd10910">
    <property type="entry name" value="PIN_limkain_b1_N_like"/>
    <property type="match status" value="1"/>
</dbReference>
<keyword evidence="2" id="KW-1185">Reference proteome</keyword>
<proteinExistence type="predicted"/>
<dbReference type="InterPro" id="IPR024768">
    <property type="entry name" value="Marf1"/>
</dbReference>
<name>A0ABM1QNC6_CAMSA</name>
<dbReference type="GeneID" id="104727774"/>
<dbReference type="PANTHER" id="PTHR14379">
    <property type="entry name" value="LIMKAIN B LKAP"/>
    <property type="match status" value="1"/>
</dbReference>
<evidence type="ECO:0000313" key="3">
    <source>
        <dbReference type="RefSeq" id="XP_019088264.1"/>
    </source>
</evidence>
<reference evidence="3" key="2">
    <citation type="submission" date="2025-08" db="UniProtKB">
        <authorList>
            <consortium name="RefSeq"/>
        </authorList>
    </citation>
    <scope>IDENTIFICATION</scope>
    <source>
        <tissue evidence="3">Leaf</tissue>
    </source>
</reference>
<sequence length="175" mass="19897">MCDRDPQPSDEAMFNIDEATYKDMYPLIFHKDGKTCVFWDVEEDYPIPDGLDPASIYQSMKEAVKKHGCDAEVTIDAYADNNKVSDDLRRQFLDAGFDEFEVFTEESKYARHCAMFCDVMLWTLENPTPSNVVVLANIIEDDFGDGIGCLCTIWSYGVLLSQPKQKWRLPIGSAP</sequence>
<gene>
    <name evidence="3" type="primary">LOC104727774</name>
</gene>
<dbReference type="RefSeq" id="XP_019088264.1">
    <property type="nucleotide sequence ID" value="XM_019232719.1"/>
</dbReference>
<dbReference type="Pfam" id="PF01936">
    <property type="entry name" value="NYN"/>
    <property type="match status" value="1"/>
</dbReference>
<accession>A0ABM1QNC6</accession>
<evidence type="ECO:0000313" key="2">
    <source>
        <dbReference type="Proteomes" id="UP000694864"/>
    </source>
</evidence>